<accession>A0ACB8HPY7</accession>
<dbReference type="Proteomes" id="UP000828922">
    <property type="component" value="Linkage Group LG07"/>
</dbReference>
<organism evidence="1 2">
    <name type="scientific">Sphagnum magellanicum</name>
    <dbReference type="NCBI Taxonomy" id="128215"/>
    <lineage>
        <taxon>Eukaryota</taxon>
        <taxon>Viridiplantae</taxon>
        <taxon>Streptophyta</taxon>
        <taxon>Embryophyta</taxon>
        <taxon>Bryophyta</taxon>
        <taxon>Sphagnophytina</taxon>
        <taxon>Sphagnopsida</taxon>
        <taxon>Sphagnales</taxon>
        <taxon>Sphagnaceae</taxon>
        <taxon>Sphagnum</taxon>
    </lineage>
</organism>
<sequence length="260" mass="28404">MILDLLVLFSYEIENELSGEKLNERKSLWVLCLCFSFSELVSLFVLFCAGRRTGGEEGGVFLSVVLFSRRMAKASWLVMGFIFLFQFIAFGLALGAIARRSKATLTQLGDSMEQCTYTADISTGLAIAAFIFLLIGQVFTMYVTRCLCCGATFKSGAARVFAVILFILSWLGFLIAEAYLLAGASNNATHTKGQYDAGGPDITCKQVRQAIFSVGAAFSFLTMLLNLLYYFTFTKASSDSEVPWQFRSGGGPAVGMASFK</sequence>
<keyword evidence="2" id="KW-1185">Reference proteome</keyword>
<comment type="caution">
    <text evidence="1">The sequence shown here is derived from an EMBL/GenBank/DDBJ whole genome shotgun (WGS) entry which is preliminary data.</text>
</comment>
<evidence type="ECO:0000313" key="1">
    <source>
        <dbReference type="EMBL" id="KAH9557806.1"/>
    </source>
</evidence>
<evidence type="ECO:0000313" key="2">
    <source>
        <dbReference type="Proteomes" id="UP000828922"/>
    </source>
</evidence>
<dbReference type="EMBL" id="CM038913">
    <property type="protein sequence ID" value="KAH9557806.1"/>
    <property type="molecule type" value="Genomic_DNA"/>
</dbReference>
<gene>
    <name evidence="1" type="ORF">CY35_07G104400</name>
</gene>
<protein>
    <submittedName>
        <fullName evidence="1">Uncharacterized protein</fullName>
    </submittedName>
</protein>
<name>A0ACB8HPY7_9BRYO</name>
<proteinExistence type="predicted"/>
<reference evidence="2" key="1">
    <citation type="journal article" date="2022" name="New Phytol.">
        <title>Phylogenomic structure and speciation in an emerging model: the Sphagnum magellanicum complex (Bryophyta).</title>
        <authorList>
            <person name="Shaw A.J."/>
            <person name="Piatkowski B."/>
            <person name="Duffy A.M."/>
            <person name="Aguero B."/>
            <person name="Imwattana K."/>
            <person name="Nieto-Lugilde M."/>
            <person name="Healey A."/>
            <person name="Weston D.J."/>
            <person name="Patel M.N."/>
            <person name="Schmutz J."/>
            <person name="Grimwood J."/>
            <person name="Yavitt J.B."/>
            <person name="Hassel K."/>
            <person name="Stenoien H.K."/>
            <person name="Flatberg K.I."/>
            <person name="Bickford C.P."/>
            <person name="Hicks K.A."/>
        </authorList>
    </citation>
    <scope>NUCLEOTIDE SEQUENCE [LARGE SCALE GENOMIC DNA]</scope>
</reference>